<keyword evidence="1" id="KW-0805">Transcription regulation</keyword>
<protein>
    <submittedName>
        <fullName evidence="5">HxlR family transcriptional regulator</fullName>
    </submittedName>
</protein>
<reference evidence="5 6" key="1">
    <citation type="journal article" date="2015" name="Genome Announc.">
        <title>Expanding the biotechnology potential of lactobacilli through comparative genomics of 213 strains and associated genera.</title>
        <authorList>
            <person name="Sun Z."/>
            <person name="Harris H.M."/>
            <person name="McCann A."/>
            <person name="Guo C."/>
            <person name="Argimon S."/>
            <person name="Zhang W."/>
            <person name="Yang X."/>
            <person name="Jeffery I.B."/>
            <person name="Cooney J.C."/>
            <person name="Kagawa T.F."/>
            <person name="Liu W."/>
            <person name="Song Y."/>
            <person name="Salvetti E."/>
            <person name="Wrobel A."/>
            <person name="Rasinkangas P."/>
            <person name="Parkhill J."/>
            <person name="Rea M.C."/>
            <person name="O'Sullivan O."/>
            <person name="Ritari J."/>
            <person name="Douillard F.P."/>
            <person name="Paul Ross R."/>
            <person name="Yang R."/>
            <person name="Briner A.E."/>
            <person name="Felis G.E."/>
            <person name="de Vos W.M."/>
            <person name="Barrangou R."/>
            <person name="Klaenhammer T.R."/>
            <person name="Caufield P.W."/>
            <person name="Cui Y."/>
            <person name="Zhang H."/>
            <person name="O'Toole P.W."/>
        </authorList>
    </citation>
    <scope>NUCLEOTIDE SEQUENCE [LARGE SCALE GENOMIC DNA]</scope>
    <source>
        <strain evidence="5 6">DSM 5007</strain>
    </source>
</reference>
<evidence type="ECO:0000313" key="5">
    <source>
        <dbReference type="EMBL" id="KRM11675.1"/>
    </source>
</evidence>
<dbReference type="EMBL" id="AZGF01000016">
    <property type="protein sequence ID" value="KRM11675.1"/>
    <property type="molecule type" value="Genomic_DNA"/>
</dbReference>
<name>A0A0R1W6J4_9LACO</name>
<dbReference type="Gene3D" id="1.10.10.10">
    <property type="entry name" value="Winged helix-like DNA-binding domain superfamily/Winged helix DNA-binding domain"/>
    <property type="match status" value="1"/>
</dbReference>
<dbReference type="GO" id="GO:0003677">
    <property type="term" value="F:DNA binding"/>
    <property type="evidence" value="ECO:0007669"/>
    <property type="project" value="UniProtKB-KW"/>
</dbReference>
<gene>
    <name evidence="5" type="ORF">FD16_GL000592</name>
</gene>
<evidence type="ECO:0000313" key="6">
    <source>
        <dbReference type="Proteomes" id="UP000051820"/>
    </source>
</evidence>
<dbReference type="PATRIC" id="fig|1423807.3.peg.601"/>
<comment type="caution">
    <text evidence="5">The sequence shown here is derived from an EMBL/GenBank/DDBJ whole genome shotgun (WGS) entry which is preliminary data.</text>
</comment>
<organism evidence="5 6">
    <name type="scientific">Paucilactobacillus suebicus DSM 5007 = KCTC 3549</name>
    <dbReference type="NCBI Taxonomy" id="1423807"/>
    <lineage>
        <taxon>Bacteria</taxon>
        <taxon>Bacillati</taxon>
        <taxon>Bacillota</taxon>
        <taxon>Bacilli</taxon>
        <taxon>Lactobacillales</taxon>
        <taxon>Lactobacillaceae</taxon>
        <taxon>Paucilactobacillus</taxon>
    </lineage>
</organism>
<dbReference type="AlphaFoldDB" id="A0A0R1W6J4"/>
<keyword evidence="6" id="KW-1185">Reference proteome</keyword>
<dbReference type="SUPFAM" id="SSF46785">
    <property type="entry name" value="Winged helix' DNA-binding domain"/>
    <property type="match status" value="1"/>
</dbReference>
<evidence type="ECO:0000256" key="1">
    <source>
        <dbReference type="ARBA" id="ARBA00023015"/>
    </source>
</evidence>
<accession>A0A0R1W6J4</accession>
<dbReference type="eggNOG" id="COG1733">
    <property type="taxonomic scope" value="Bacteria"/>
</dbReference>
<dbReference type="PANTHER" id="PTHR33204:SF18">
    <property type="entry name" value="TRANSCRIPTIONAL REGULATORY PROTEIN"/>
    <property type="match status" value="1"/>
</dbReference>
<keyword evidence="2" id="KW-0238">DNA-binding</keyword>
<dbReference type="Pfam" id="PF01638">
    <property type="entry name" value="HxlR"/>
    <property type="match status" value="1"/>
</dbReference>
<dbReference type="PROSITE" id="PS51118">
    <property type="entry name" value="HTH_HXLR"/>
    <property type="match status" value="1"/>
</dbReference>
<keyword evidence="3" id="KW-0804">Transcription</keyword>
<evidence type="ECO:0000259" key="4">
    <source>
        <dbReference type="PROSITE" id="PS51118"/>
    </source>
</evidence>
<evidence type="ECO:0000256" key="2">
    <source>
        <dbReference type="ARBA" id="ARBA00023125"/>
    </source>
</evidence>
<sequence length="98" mass="10959">MEATTSLIGRKWVPTILLTLDASPKRFGALKSEIADCSKKMLIQQLNLLLENNLVINIKTVDNNSTESTYMLSSMGQSLMPIVKSMRNWGNNNLACER</sequence>
<dbReference type="Proteomes" id="UP000051820">
    <property type="component" value="Unassembled WGS sequence"/>
</dbReference>
<evidence type="ECO:0000256" key="3">
    <source>
        <dbReference type="ARBA" id="ARBA00023163"/>
    </source>
</evidence>
<dbReference type="InterPro" id="IPR002577">
    <property type="entry name" value="HTH_HxlR"/>
</dbReference>
<proteinExistence type="predicted"/>
<dbReference type="PANTHER" id="PTHR33204">
    <property type="entry name" value="TRANSCRIPTIONAL REGULATOR, MARR FAMILY"/>
    <property type="match status" value="1"/>
</dbReference>
<dbReference type="InterPro" id="IPR036388">
    <property type="entry name" value="WH-like_DNA-bd_sf"/>
</dbReference>
<feature type="domain" description="HTH hxlR-type" evidence="4">
    <location>
        <begin position="1"/>
        <end position="98"/>
    </location>
</feature>
<dbReference type="STRING" id="1423807.FD16_GL000592"/>
<dbReference type="InterPro" id="IPR036390">
    <property type="entry name" value="WH_DNA-bd_sf"/>
</dbReference>